<dbReference type="Proteomes" id="UP001597063">
    <property type="component" value="Unassembled WGS sequence"/>
</dbReference>
<dbReference type="InterPro" id="IPR039421">
    <property type="entry name" value="Type_1_exporter"/>
</dbReference>
<evidence type="ECO:0000256" key="7">
    <source>
        <dbReference type="SAM" id="Phobius"/>
    </source>
</evidence>
<dbReference type="SUPFAM" id="SSF90123">
    <property type="entry name" value="ABC transporter transmembrane region"/>
    <property type="match status" value="1"/>
</dbReference>
<keyword evidence="2 7" id="KW-0812">Transmembrane</keyword>
<evidence type="ECO:0000259" key="9">
    <source>
        <dbReference type="PROSITE" id="PS50929"/>
    </source>
</evidence>
<dbReference type="PROSITE" id="PS00211">
    <property type="entry name" value="ABC_TRANSPORTER_1"/>
    <property type="match status" value="1"/>
</dbReference>
<dbReference type="Gene3D" id="1.20.1560.10">
    <property type="entry name" value="ABC transporter type 1, transmembrane domain"/>
    <property type="match status" value="1"/>
</dbReference>
<dbReference type="PANTHER" id="PTHR24221:SF654">
    <property type="entry name" value="ATP-BINDING CASSETTE SUB-FAMILY B MEMBER 6"/>
    <property type="match status" value="1"/>
</dbReference>
<evidence type="ECO:0000256" key="5">
    <source>
        <dbReference type="ARBA" id="ARBA00022989"/>
    </source>
</evidence>
<comment type="subcellular location">
    <subcellularLocation>
        <location evidence="1">Cell membrane</location>
        <topology evidence="1">Multi-pass membrane protein</topology>
    </subcellularLocation>
</comment>
<dbReference type="SUPFAM" id="SSF52540">
    <property type="entry name" value="P-loop containing nucleoside triphosphate hydrolases"/>
    <property type="match status" value="1"/>
</dbReference>
<keyword evidence="3" id="KW-0547">Nucleotide-binding</keyword>
<feature type="transmembrane region" description="Helical" evidence="7">
    <location>
        <begin position="130"/>
        <end position="156"/>
    </location>
</feature>
<dbReference type="InterPro" id="IPR017871">
    <property type="entry name" value="ABC_transporter-like_CS"/>
</dbReference>
<evidence type="ECO:0000256" key="6">
    <source>
        <dbReference type="ARBA" id="ARBA00023136"/>
    </source>
</evidence>
<name>A0ABW2XS41_9ACTN</name>
<dbReference type="PROSITE" id="PS50929">
    <property type="entry name" value="ABC_TM1F"/>
    <property type="match status" value="1"/>
</dbReference>
<protein>
    <submittedName>
        <fullName evidence="10">ABC transporter ATP-binding protein</fullName>
    </submittedName>
</protein>
<dbReference type="RefSeq" id="WP_131757271.1">
    <property type="nucleotide sequence ID" value="NZ_CAACUY010000028.1"/>
</dbReference>
<feature type="transmembrane region" description="Helical" evidence="7">
    <location>
        <begin position="162"/>
        <end position="182"/>
    </location>
</feature>
<dbReference type="InterPro" id="IPR011527">
    <property type="entry name" value="ABC1_TM_dom"/>
</dbReference>
<dbReference type="Gene3D" id="3.40.50.300">
    <property type="entry name" value="P-loop containing nucleotide triphosphate hydrolases"/>
    <property type="match status" value="1"/>
</dbReference>
<comment type="caution">
    <text evidence="10">The sequence shown here is derived from an EMBL/GenBank/DDBJ whole genome shotgun (WGS) entry which is preliminary data.</text>
</comment>
<sequence>MSRSSPPNALWDVLAPVRGRLVLAVVLGVAGTVAGLVPYIAVYEFARAVLDGDPDTGRVWTVVAVGAAGAAGRFALVGAAYEIGHRADLDLQLHVRRRVAARLSRVPLGWFGDNGPGRVKSALDDDVKDLHYLVAHAAIDLAVAVTAPVASVLYLLSVDVPLTLVVLAPVVVAVVAYTRLLARSHGSVARAGAAMVALNTAVVEFVRGIAVVKAFGQAGRAHAAFARAADEYRILFTAANAPLLRVISATTALVSPVLLLVVTLAAGGALVQAGTMPAVDVLPFTLLGLAIGDALLGLTGALSFKEATAAAGRLRELLATPVLEAPERPVAPDGHRVVVENVGFAYRPGHPVLRDVSFTLEPGTVTALVGPSGSGKSTLASLLPRFADPTSGVIRIGGADLRDLDAEELYRRVGFVFQDVVLLEASVADNIALARPEASRADVEAAARAAQIHERLAALPRGYDSVVGEDARLSGGERQRVALARALLADRPILVLDEATAFADPESAAAIGRALTALMAGRVVLVIAHRLETVTTADQILVLEEGRIVERGTHRELMAGSGRYAGLVARMGEPMEAGIR</sequence>
<keyword evidence="6 7" id="KW-0472">Membrane</keyword>
<evidence type="ECO:0000256" key="2">
    <source>
        <dbReference type="ARBA" id="ARBA00022692"/>
    </source>
</evidence>
<evidence type="ECO:0000256" key="3">
    <source>
        <dbReference type="ARBA" id="ARBA00022741"/>
    </source>
</evidence>
<feature type="transmembrane region" description="Helical" evidence="7">
    <location>
        <begin position="60"/>
        <end position="81"/>
    </location>
</feature>
<dbReference type="EMBL" id="JBHTGP010000016">
    <property type="protein sequence ID" value="MFD0689169.1"/>
    <property type="molecule type" value="Genomic_DNA"/>
</dbReference>
<dbReference type="PROSITE" id="PS50893">
    <property type="entry name" value="ABC_TRANSPORTER_2"/>
    <property type="match status" value="1"/>
</dbReference>
<keyword evidence="11" id="KW-1185">Reference proteome</keyword>
<dbReference type="Pfam" id="PF00005">
    <property type="entry name" value="ABC_tran"/>
    <property type="match status" value="1"/>
</dbReference>
<evidence type="ECO:0000256" key="1">
    <source>
        <dbReference type="ARBA" id="ARBA00004651"/>
    </source>
</evidence>
<organism evidence="10 11">
    <name type="scientific">Actinomadura fibrosa</name>
    <dbReference type="NCBI Taxonomy" id="111802"/>
    <lineage>
        <taxon>Bacteria</taxon>
        <taxon>Bacillati</taxon>
        <taxon>Actinomycetota</taxon>
        <taxon>Actinomycetes</taxon>
        <taxon>Streptosporangiales</taxon>
        <taxon>Thermomonosporaceae</taxon>
        <taxon>Actinomadura</taxon>
    </lineage>
</organism>
<feature type="transmembrane region" description="Helical" evidence="7">
    <location>
        <begin position="243"/>
        <end position="269"/>
    </location>
</feature>
<dbReference type="InterPro" id="IPR003593">
    <property type="entry name" value="AAA+_ATPase"/>
</dbReference>
<dbReference type="Pfam" id="PF00664">
    <property type="entry name" value="ABC_membrane"/>
    <property type="match status" value="1"/>
</dbReference>
<evidence type="ECO:0000256" key="4">
    <source>
        <dbReference type="ARBA" id="ARBA00022840"/>
    </source>
</evidence>
<evidence type="ECO:0000313" key="10">
    <source>
        <dbReference type="EMBL" id="MFD0689169.1"/>
    </source>
</evidence>
<dbReference type="InterPro" id="IPR003439">
    <property type="entry name" value="ABC_transporter-like_ATP-bd"/>
</dbReference>
<accession>A0ABW2XS41</accession>
<gene>
    <name evidence="10" type="ORF">ACFQZM_32095</name>
</gene>
<dbReference type="PANTHER" id="PTHR24221">
    <property type="entry name" value="ATP-BINDING CASSETTE SUB-FAMILY B"/>
    <property type="match status" value="1"/>
</dbReference>
<dbReference type="InterPro" id="IPR036640">
    <property type="entry name" value="ABC1_TM_sf"/>
</dbReference>
<feature type="domain" description="ABC transmembrane type-1" evidence="9">
    <location>
        <begin position="22"/>
        <end position="307"/>
    </location>
</feature>
<feature type="domain" description="ABC transporter" evidence="8">
    <location>
        <begin position="337"/>
        <end position="570"/>
    </location>
</feature>
<keyword evidence="5 7" id="KW-1133">Transmembrane helix</keyword>
<keyword evidence="4 10" id="KW-0067">ATP-binding</keyword>
<dbReference type="SMART" id="SM00382">
    <property type="entry name" value="AAA"/>
    <property type="match status" value="1"/>
</dbReference>
<feature type="transmembrane region" description="Helical" evidence="7">
    <location>
        <begin position="281"/>
        <end position="304"/>
    </location>
</feature>
<proteinExistence type="predicted"/>
<reference evidence="11" key="1">
    <citation type="journal article" date="2019" name="Int. J. Syst. Evol. Microbiol.">
        <title>The Global Catalogue of Microorganisms (GCM) 10K type strain sequencing project: providing services to taxonomists for standard genome sequencing and annotation.</title>
        <authorList>
            <consortium name="The Broad Institute Genomics Platform"/>
            <consortium name="The Broad Institute Genome Sequencing Center for Infectious Disease"/>
            <person name="Wu L."/>
            <person name="Ma J."/>
        </authorList>
    </citation>
    <scope>NUCLEOTIDE SEQUENCE [LARGE SCALE GENOMIC DNA]</scope>
    <source>
        <strain evidence="11">JCM 9371</strain>
    </source>
</reference>
<evidence type="ECO:0000259" key="8">
    <source>
        <dbReference type="PROSITE" id="PS50893"/>
    </source>
</evidence>
<evidence type="ECO:0000313" key="11">
    <source>
        <dbReference type="Proteomes" id="UP001597063"/>
    </source>
</evidence>
<dbReference type="GO" id="GO:0005524">
    <property type="term" value="F:ATP binding"/>
    <property type="evidence" value="ECO:0007669"/>
    <property type="project" value="UniProtKB-KW"/>
</dbReference>
<dbReference type="InterPro" id="IPR027417">
    <property type="entry name" value="P-loop_NTPase"/>
</dbReference>
<feature type="transmembrane region" description="Helical" evidence="7">
    <location>
        <begin position="21"/>
        <end position="40"/>
    </location>
</feature>